<dbReference type="EMBL" id="JBHUIW010000017">
    <property type="protein sequence ID" value="MFD2183413.1"/>
    <property type="molecule type" value="Genomic_DNA"/>
</dbReference>
<evidence type="ECO:0000313" key="10">
    <source>
        <dbReference type="EMBL" id="MFD2183413.1"/>
    </source>
</evidence>
<keyword evidence="11" id="KW-1185">Reference proteome</keyword>
<dbReference type="Proteomes" id="UP001597314">
    <property type="component" value="Unassembled WGS sequence"/>
</dbReference>
<dbReference type="InterPro" id="IPR027417">
    <property type="entry name" value="P-loop_NTPase"/>
</dbReference>
<sequence length="170" mass="17962">MIVVLMGVSGSGKTTIGTLLAARLGCGFSDADSFHPPANVEKMRAGIALSDDDRRPWLAALRQAIEDWEAQGLDQVLACSALKRAYRDILAPHGDVVFVYLKGSADLIARRLAGRTGHYMNPALLDSQFATLEEPADAVTVDIAKPPDAIVTAILAALGRTPQGLSHAAT</sequence>
<dbReference type="PANTHER" id="PTHR43442">
    <property type="entry name" value="GLUCONOKINASE-RELATED"/>
    <property type="match status" value="1"/>
</dbReference>
<comment type="caution">
    <text evidence="10">The sequence shown here is derived from an EMBL/GenBank/DDBJ whole genome shotgun (WGS) entry which is preliminary data.</text>
</comment>
<protein>
    <recommendedName>
        <fullName evidence="3 9">Gluconokinase</fullName>
        <ecNumber evidence="3 9">2.7.1.12</ecNumber>
    </recommendedName>
</protein>
<evidence type="ECO:0000256" key="3">
    <source>
        <dbReference type="ARBA" id="ARBA00012054"/>
    </source>
</evidence>
<evidence type="ECO:0000256" key="2">
    <source>
        <dbReference type="ARBA" id="ARBA00008420"/>
    </source>
</evidence>
<evidence type="ECO:0000256" key="8">
    <source>
        <dbReference type="ARBA" id="ARBA00048090"/>
    </source>
</evidence>
<organism evidence="10 11">
    <name type="scientific">Rhodoplanes azumiensis</name>
    <dbReference type="NCBI Taxonomy" id="1897628"/>
    <lineage>
        <taxon>Bacteria</taxon>
        <taxon>Pseudomonadati</taxon>
        <taxon>Pseudomonadota</taxon>
        <taxon>Alphaproteobacteria</taxon>
        <taxon>Hyphomicrobiales</taxon>
        <taxon>Nitrobacteraceae</taxon>
        <taxon>Rhodoplanes</taxon>
    </lineage>
</organism>
<evidence type="ECO:0000256" key="4">
    <source>
        <dbReference type="ARBA" id="ARBA00022679"/>
    </source>
</evidence>
<evidence type="ECO:0000256" key="5">
    <source>
        <dbReference type="ARBA" id="ARBA00022741"/>
    </source>
</evidence>
<proteinExistence type="inferred from homology"/>
<evidence type="ECO:0000256" key="9">
    <source>
        <dbReference type="RuleBase" id="RU363066"/>
    </source>
</evidence>
<dbReference type="Gene3D" id="3.40.50.300">
    <property type="entry name" value="P-loop containing nucleotide triphosphate hydrolases"/>
    <property type="match status" value="1"/>
</dbReference>
<dbReference type="Pfam" id="PF01202">
    <property type="entry name" value="SKI"/>
    <property type="match status" value="1"/>
</dbReference>
<dbReference type="InterPro" id="IPR006001">
    <property type="entry name" value="Therm_gnt_kin"/>
</dbReference>
<comment type="similarity">
    <text evidence="2 9">Belongs to the gluconokinase GntK/GntV family.</text>
</comment>
<evidence type="ECO:0000256" key="6">
    <source>
        <dbReference type="ARBA" id="ARBA00022777"/>
    </source>
</evidence>
<keyword evidence="5 9" id="KW-0547">Nucleotide-binding</keyword>
<dbReference type="InterPro" id="IPR031322">
    <property type="entry name" value="Shikimate/glucono_kinase"/>
</dbReference>
<dbReference type="NCBIfam" id="TIGR01313">
    <property type="entry name" value="therm_gnt_kin"/>
    <property type="match status" value="1"/>
</dbReference>
<dbReference type="RefSeq" id="WP_378478572.1">
    <property type="nucleotide sequence ID" value="NZ_JBHUIW010000017.1"/>
</dbReference>
<keyword evidence="6 9" id="KW-0418">Kinase</keyword>
<dbReference type="EC" id="2.7.1.12" evidence="3 9"/>
<evidence type="ECO:0000256" key="7">
    <source>
        <dbReference type="ARBA" id="ARBA00022840"/>
    </source>
</evidence>
<keyword evidence="4 9" id="KW-0808">Transferase</keyword>
<evidence type="ECO:0000313" key="11">
    <source>
        <dbReference type="Proteomes" id="UP001597314"/>
    </source>
</evidence>
<gene>
    <name evidence="10" type="ORF">ACFSOX_14745</name>
</gene>
<evidence type="ECO:0000256" key="1">
    <source>
        <dbReference type="ARBA" id="ARBA00004761"/>
    </source>
</evidence>
<dbReference type="CDD" id="cd02021">
    <property type="entry name" value="GntK"/>
    <property type="match status" value="1"/>
</dbReference>
<keyword evidence="7 9" id="KW-0067">ATP-binding</keyword>
<comment type="pathway">
    <text evidence="1">Carbohydrate acid metabolism.</text>
</comment>
<comment type="catalytic activity">
    <reaction evidence="8 9">
        <text>D-gluconate + ATP = 6-phospho-D-gluconate + ADP + H(+)</text>
        <dbReference type="Rhea" id="RHEA:19433"/>
        <dbReference type="ChEBI" id="CHEBI:15378"/>
        <dbReference type="ChEBI" id="CHEBI:18391"/>
        <dbReference type="ChEBI" id="CHEBI:30616"/>
        <dbReference type="ChEBI" id="CHEBI:58759"/>
        <dbReference type="ChEBI" id="CHEBI:456216"/>
        <dbReference type="EC" id="2.7.1.12"/>
    </reaction>
</comment>
<dbReference type="SUPFAM" id="SSF52540">
    <property type="entry name" value="P-loop containing nucleoside triphosphate hydrolases"/>
    <property type="match status" value="1"/>
</dbReference>
<accession>A0ABW5AKD1</accession>
<dbReference type="PANTHER" id="PTHR43442:SF3">
    <property type="entry name" value="GLUCONOKINASE-RELATED"/>
    <property type="match status" value="1"/>
</dbReference>
<reference evidence="11" key="1">
    <citation type="journal article" date="2019" name="Int. J. Syst. Evol. Microbiol.">
        <title>The Global Catalogue of Microorganisms (GCM) 10K type strain sequencing project: providing services to taxonomists for standard genome sequencing and annotation.</title>
        <authorList>
            <consortium name="The Broad Institute Genomics Platform"/>
            <consortium name="The Broad Institute Genome Sequencing Center for Infectious Disease"/>
            <person name="Wu L."/>
            <person name="Ma J."/>
        </authorList>
    </citation>
    <scope>NUCLEOTIDE SEQUENCE [LARGE SCALE GENOMIC DNA]</scope>
    <source>
        <strain evidence="11">CGMCC 1.6774</strain>
    </source>
</reference>
<name>A0ABW5AKD1_9BRAD</name>